<name>A0A1V4D142_9ACTN</name>
<evidence type="ECO:0000313" key="1">
    <source>
        <dbReference type="EMBL" id="OPF76695.1"/>
    </source>
</evidence>
<dbReference type="EMBL" id="LAKD02000057">
    <property type="protein sequence ID" value="OPF76695.1"/>
    <property type="molecule type" value="Genomic_DNA"/>
</dbReference>
<organism evidence="1 2">
    <name type="scientific">Streptomyces antioxidans</name>
    <dbReference type="NCBI Taxonomy" id="1507734"/>
    <lineage>
        <taxon>Bacteria</taxon>
        <taxon>Bacillati</taxon>
        <taxon>Actinomycetota</taxon>
        <taxon>Actinomycetes</taxon>
        <taxon>Kitasatosporales</taxon>
        <taxon>Streptomycetaceae</taxon>
        <taxon>Streptomyces</taxon>
    </lineage>
</organism>
<accession>A0A1V4D142</accession>
<proteinExistence type="predicted"/>
<dbReference type="Proteomes" id="UP000033615">
    <property type="component" value="Unassembled WGS sequence"/>
</dbReference>
<gene>
    <name evidence="1" type="ORF">VT50_0222870</name>
</gene>
<evidence type="ECO:0000313" key="2">
    <source>
        <dbReference type="Proteomes" id="UP000033615"/>
    </source>
</evidence>
<protein>
    <recommendedName>
        <fullName evidence="3">Reverse transcriptase domain-containing protein</fullName>
    </recommendedName>
</protein>
<comment type="caution">
    <text evidence="1">The sequence shown here is derived from an EMBL/GenBank/DDBJ whole genome shotgun (WGS) entry which is preliminary data.</text>
</comment>
<evidence type="ECO:0008006" key="3">
    <source>
        <dbReference type="Google" id="ProtNLM"/>
    </source>
</evidence>
<dbReference type="AlphaFoldDB" id="A0A1V4D142"/>
<sequence length="401" mass="44750">MGFSHDLMTDWIPDALGAADVTRALADGTLSAPPQLDIGWLRVPLARRTEDIPVVDSTVRAHMHLLVERSLHRHRPHPEVLSYRSTDWDYRRAYRARRDRMHALGRQTELPLVLKLDIHRFGESLPLHVLLDAPWMTDTLAQQLTELHHKTGRSLFPGHRWANRLGTAALHPIDARLTAMAPDRWIRWGDDWHVFVHDTAEAEHVRAAVKAGLEALGLRLSAEKSTTESVATVFAGPARDVAGNPPEVWRRGIQNNDVRALRYALPRIDPEAEVSRRIPGIVRAQPTLLPRAVYYLDRAVNTPAGHEAVRELLEAAHPDLFAVARLLALAGRHQEVASYVPDSLLALAADCGIAALRELAARVAVCTGRRDVLPESSQRLHQWIAQGADIRHHPPCVATLL</sequence>
<keyword evidence="2" id="KW-1185">Reference proteome</keyword>
<dbReference type="OrthoDB" id="4062786at2"/>
<reference evidence="1" key="1">
    <citation type="submission" date="2016-12" db="EMBL/GenBank/DDBJ databases">
        <title>Genome sequence of Streptomyces antioxidans MUSC 164.</title>
        <authorList>
            <person name="Lee L.-H."/>
            <person name="Ser H.-L."/>
        </authorList>
    </citation>
    <scope>NUCLEOTIDE SEQUENCE [LARGE SCALE GENOMIC DNA]</scope>
    <source>
        <strain evidence="1">MUSC 164</strain>
    </source>
</reference>